<keyword evidence="9 14" id="KW-0067">ATP-binding</keyword>
<dbReference type="GO" id="GO:0005886">
    <property type="term" value="C:plasma membrane"/>
    <property type="evidence" value="ECO:0007669"/>
    <property type="project" value="UniProtKB-SubCell"/>
</dbReference>
<feature type="domain" description="HMA" evidence="15">
    <location>
        <begin position="4"/>
        <end position="70"/>
    </location>
</feature>
<dbReference type="Gene3D" id="2.70.150.10">
    <property type="entry name" value="Calcium-transporting ATPase, cytoplasmic transduction domain A"/>
    <property type="match status" value="1"/>
</dbReference>
<dbReference type="InterPro" id="IPR027256">
    <property type="entry name" value="P-typ_ATPase_IB"/>
</dbReference>
<evidence type="ECO:0000256" key="2">
    <source>
        <dbReference type="ARBA" id="ARBA00006024"/>
    </source>
</evidence>
<dbReference type="CDD" id="cd00371">
    <property type="entry name" value="HMA"/>
    <property type="match status" value="2"/>
</dbReference>
<comment type="caution">
    <text evidence="16">The sequence shown here is derived from an EMBL/GenBank/DDBJ whole genome shotgun (WGS) entry which is preliminary data.</text>
</comment>
<feature type="transmembrane region" description="Helical" evidence="14">
    <location>
        <begin position="313"/>
        <end position="331"/>
    </location>
</feature>
<dbReference type="GO" id="GO:0055070">
    <property type="term" value="P:copper ion homeostasis"/>
    <property type="evidence" value="ECO:0007669"/>
    <property type="project" value="TreeGrafter"/>
</dbReference>
<feature type="transmembrane region" description="Helical" evidence="14">
    <location>
        <begin position="271"/>
        <end position="293"/>
    </location>
</feature>
<dbReference type="CDD" id="cd02094">
    <property type="entry name" value="P-type_ATPase_Cu-like"/>
    <property type="match status" value="1"/>
</dbReference>
<dbReference type="Pfam" id="PF00702">
    <property type="entry name" value="Hydrolase"/>
    <property type="match status" value="1"/>
</dbReference>
<dbReference type="SUPFAM" id="SSF81653">
    <property type="entry name" value="Calcium ATPase, transduction domain A"/>
    <property type="match status" value="1"/>
</dbReference>
<feature type="transmembrane region" description="Helical" evidence="14">
    <location>
        <begin position="238"/>
        <end position="259"/>
    </location>
</feature>
<dbReference type="InterPro" id="IPR006121">
    <property type="entry name" value="HMA_dom"/>
</dbReference>
<dbReference type="GO" id="GO:0016887">
    <property type="term" value="F:ATP hydrolysis activity"/>
    <property type="evidence" value="ECO:0007669"/>
    <property type="project" value="InterPro"/>
</dbReference>
<dbReference type="InterPro" id="IPR008250">
    <property type="entry name" value="ATPase_P-typ_transduc_dom_A_sf"/>
</dbReference>
<feature type="transmembrane region" description="Helical" evidence="14">
    <location>
        <begin position="838"/>
        <end position="856"/>
    </location>
</feature>
<dbReference type="Gene3D" id="3.40.50.1000">
    <property type="entry name" value="HAD superfamily/HAD-like"/>
    <property type="match status" value="1"/>
</dbReference>
<evidence type="ECO:0000313" key="16">
    <source>
        <dbReference type="EMBL" id="OQA59550.1"/>
    </source>
</evidence>
<dbReference type="NCBIfam" id="TIGR01525">
    <property type="entry name" value="ATPase-IB_hvy"/>
    <property type="match status" value="1"/>
</dbReference>
<dbReference type="SFLD" id="SFLDS00003">
    <property type="entry name" value="Haloacid_Dehalogenase"/>
    <property type="match status" value="1"/>
</dbReference>
<dbReference type="SFLD" id="SFLDF00027">
    <property type="entry name" value="p-type_atpase"/>
    <property type="match status" value="1"/>
</dbReference>
<dbReference type="PRINTS" id="PR00942">
    <property type="entry name" value="CUATPASEI"/>
</dbReference>
<dbReference type="InterPro" id="IPR017969">
    <property type="entry name" value="Heavy-metal-associated_CS"/>
</dbReference>
<dbReference type="FunFam" id="2.70.150.10:FF:000020">
    <property type="entry name" value="Copper-exporting P-type ATPase A"/>
    <property type="match status" value="1"/>
</dbReference>
<evidence type="ECO:0000256" key="8">
    <source>
        <dbReference type="ARBA" id="ARBA00022741"/>
    </source>
</evidence>
<evidence type="ECO:0000256" key="12">
    <source>
        <dbReference type="ARBA" id="ARBA00023065"/>
    </source>
</evidence>
<dbReference type="Gene3D" id="3.40.1110.10">
    <property type="entry name" value="Calcium-transporting ATPase, cytoplasmic domain N"/>
    <property type="match status" value="1"/>
</dbReference>
<evidence type="ECO:0000256" key="7">
    <source>
        <dbReference type="ARBA" id="ARBA00022723"/>
    </source>
</evidence>
<protein>
    <recommendedName>
        <fullName evidence="3">P-type Cu(+) transporter</fullName>
        <ecNumber evidence="3">7.2.2.8</ecNumber>
    </recommendedName>
</protein>
<feature type="transmembrane region" description="Helical" evidence="14">
    <location>
        <begin position="465"/>
        <end position="487"/>
    </location>
</feature>
<dbReference type="PANTHER" id="PTHR43520:SF8">
    <property type="entry name" value="P-TYPE CU(+) TRANSPORTER"/>
    <property type="match status" value="1"/>
</dbReference>
<dbReference type="SUPFAM" id="SSF55008">
    <property type="entry name" value="HMA, heavy metal-associated domain"/>
    <property type="match status" value="2"/>
</dbReference>
<keyword evidence="16" id="KW-0378">Hydrolase</keyword>
<dbReference type="GO" id="GO:0140581">
    <property type="term" value="F:P-type monovalent copper transporter activity"/>
    <property type="evidence" value="ECO:0007669"/>
    <property type="project" value="UniProtKB-EC"/>
</dbReference>
<feature type="transmembrane region" description="Helical" evidence="14">
    <location>
        <begin position="868"/>
        <end position="888"/>
    </location>
</feature>
<evidence type="ECO:0000256" key="11">
    <source>
        <dbReference type="ARBA" id="ARBA00022989"/>
    </source>
</evidence>
<dbReference type="PRINTS" id="PR00943">
    <property type="entry name" value="CUATPASE"/>
</dbReference>
<keyword evidence="5 14" id="KW-1003">Cell membrane</keyword>
<dbReference type="Pfam" id="PF00122">
    <property type="entry name" value="E1-E2_ATPase"/>
    <property type="match status" value="1"/>
</dbReference>
<dbReference type="FunFam" id="3.30.70.100:FF:000005">
    <property type="entry name" value="Copper-exporting P-type ATPase A"/>
    <property type="match status" value="1"/>
</dbReference>
<dbReference type="Proteomes" id="UP000485569">
    <property type="component" value="Unassembled WGS sequence"/>
</dbReference>
<evidence type="ECO:0000256" key="9">
    <source>
        <dbReference type="ARBA" id="ARBA00022840"/>
    </source>
</evidence>
<dbReference type="SUPFAM" id="SSF56784">
    <property type="entry name" value="HAD-like"/>
    <property type="match status" value="1"/>
</dbReference>
<dbReference type="Pfam" id="PF00403">
    <property type="entry name" value="HMA"/>
    <property type="match status" value="2"/>
</dbReference>
<feature type="transmembrane region" description="Helical" evidence="14">
    <location>
        <begin position="204"/>
        <end position="226"/>
    </location>
</feature>
<dbReference type="PROSITE" id="PS50846">
    <property type="entry name" value="HMA_2"/>
    <property type="match status" value="2"/>
</dbReference>
<dbReference type="PROSITE" id="PS01229">
    <property type="entry name" value="COF_2"/>
    <property type="match status" value="1"/>
</dbReference>
<keyword evidence="10" id="KW-1278">Translocase</keyword>
<dbReference type="PROSITE" id="PS01047">
    <property type="entry name" value="HMA_1"/>
    <property type="match status" value="1"/>
</dbReference>
<evidence type="ECO:0000259" key="15">
    <source>
        <dbReference type="PROSITE" id="PS50846"/>
    </source>
</evidence>
<proteinExistence type="inferred from homology"/>
<keyword evidence="12" id="KW-0406">Ion transport</keyword>
<dbReference type="InterPro" id="IPR023214">
    <property type="entry name" value="HAD_sf"/>
</dbReference>
<dbReference type="NCBIfam" id="TIGR01494">
    <property type="entry name" value="ATPase_P-type"/>
    <property type="match status" value="1"/>
</dbReference>
<accession>A0A1V5SYD8</accession>
<feature type="transmembrane region" description="Helical" evidence="14">
    <location>
        <begin position="493"/>
        <end position="515"/>
    </location>
</feature>
<dbReference type="EMBL" id="MWBQ01000050">
    <property type="protein sequence ID" value="OQA59550.1"/>
    <property type="molecule type" value="Genomic_DNA"/>
</dbReference>
<keyword evidence="11 14" id="KW-1133">Transmembrane helix</keyword>
<evidence type="ECO:0000256" key="10">
    <source>
        <dbReference type="ARBA" id="ARBA00022967"/>
    </source>
</evidence>
<dbReference type="PRINTS" id="PR00119">
    <property type="entry name" value="CATATPASE"/>
</dbReference>
<dbReference type="AlphaFoldDB" id="A0A1V5SYD8"/>
<dbReference type="InterPro" id="IPR036163">
    <property type="entry name" value="HMA_dom_sf"/>
</dbReference>
<keyword evidence="6 14" id="KW-0812">Transmembrane</keyword>
<gene>
    <name evidence="16" type="primary">copA</name>
    <name evidence="16" type="ORF">BWY41_00840</name>
</gene>
<comment type="subcellular location">
    <subcellularLocation>
        <location evidence="1">Cell membrane</location>
        <topology evidence="1">Multi-pass membrane protein</topology>
    </subcellularLocation>
</comment>
<evidence type="ECO:0000256" key="4">
    <source>
        <dbReference type="ARBA" id="ARBA00022448"/>
    </source>
</evidence>
<dbReference type="InterPro" id="IPR018303">
    <property type="entry name" value="ATPase_P-typ_P_site"/>
</dbReference>
<name>A0A1V5SYD8_9BACT</name>
<dbReference type="GO" id="GO:0043682">
    <property type="term" value="F:P-type divalent copper transporter activity"/>
    <property type="evidence" value="ECO:0007669"/>
    <property type="project" value="TreeGrafter"/>
</dbReference>
<dbReference type="PROSITE" id="PS00154">
    <property type="entry name" value="ATPASE_E1_E2"/>
    <property type="match status" value="1"/>
</dbReference>
<dbReference type="Gene3D" id="3.30.70.100">
    <property type="match status" value="2"/>
</dbReference>
<keyword evidence="8 14" id="KW-0547">Nucleotide-binding</keyword>
<feature type="transmembrane region" description="Helical" evidence="14">
    <location>
        <begin position="809"/>
        <end position="832"/>
    </location>
</feature>
<dbReference type="FunFam" id="3.30.70.100:FF:000001">
    <property type="entry name" value="ATPase copper transporting beta"/>
    <property type="match status" value="1"/>
</dbReference>
<evidence type="ECO:0000256" key="5">
    <source>
        <dbReference type="ARBA" id="ARBA00022475"/>
    </source>
</evidence>
<dbReference type="InterPro" id="IPR023299">
    <property type="entry name" value="ATPase_P-typ_cyto_dom_N"/>
</dbReference>
<feature type="domain" description="HMA" evidence="15">
    <location>
        <begin position="116"/>
        <end position="182"/>
    </location>
</feature>
<evidence type="ECO:0000256" key="3">
    <source>
        <dbReference type="ARBA" id="ARBA00012517"/>
    </source>
</evidence>
<dbReference type="InterPro" id="IPR001757">
    <property type="entry name" value="P_typ_ATPase"/>
</dbReference>
<evidence type="ECO:0000256" key="1">
    <source>
        <dbReference type="ARBA" id="ARBA00004651"/>
    </source>
</evidence>
<keyword evidence="13 14" id="KW-0472">Membrane</keyword>
<organism evidence="16">
    <name type="scientific">Candidatus Atribacter allofermentans</name>
    <dbReference type="NCBI Taxonomy" id="1852833"/>
    <lineage>
        <taxon>Bacteria</taxon>
        <taxon>Pseudomonadati</taxon>
        <taxon>Atribacterota</taxon>
        <taxon>Atribacteria</taxon>
        <taxon>Atribacterales</taxon>
        <taxon>Atribacteraceae</taxon>
        <taxon>Atribacter</taxon>
    </lineage>
</organism>
<comment type="similarity">
    <text evidence="2 14">Belongs to the cation transport ATPase (P-type) (TC 3.A.3) family. Type IB subfamily.</text>
</comment>
<reference evidence="16" key="1">
    <citation type="submission" date="2017-02" db="EMBL/GenBank/DDBJ databases">
        <title>Delving into the versatile metabolic prowess of the omnipresent phylum Bacteroidetes.</title>
        <authorList>
            <person name="Nobu M.K."/>
            <person name="Mei R."/>
            <person name="Narihiro T."/>
            <person name="Kuroda K."/>
            <person name="Liu W.-T."/>
        </authorList>
    </citation>
    <scope>NUCLEOTIDE SEQUENCE</scope>
    <source>
        <strain evidence="16">ADurb.Bin276</strain>
    </source>
</reference>
<evidence type="ECO:0000256" key="13">
    <source>
        <dbReference type="ARBA" id="ARBA00023136"/>
    </source>
</evidence>
<keyword evidence="7 14" id="KW-0479">Metal-binding</keyword>
<dbReference type="GO" id="GO:0005507">
    <property type="term" value="F:copper ion binding"/>
    <property type="evidence" value="ECO:0007669"/>
    <property type="project" value="TreeGrafter"/>
</dbReference>
<dbReference type="GO" id="GO:0060003">
    <property type="term" value="P:copper ion export"/>
    <property type="evidence" value="ECO:0007669"/>
    <property type="project" value="UniProtKB-ARBA"/>
</dbReference>
<dbReference type="InterPro" id="IPR044492">
    <property type="entry name" value="P_typ_ATPase_HD_dom"/>
</dbReference>
<keyword evidence="4" id="KW-0813">Transport</keyword>
<dbReference type="SFLD" id="SFLDG00002">
    <property type="entry name" value="C1.7:_P-type_atpase_like"/>
    <property type="match status" value="1"/>
</dbReference>
<dbReference type="NCBIfam" id="TIGR01511">
    <property type="entry name" value="ATPase-IB1_Cu"/>
    <property type="match status" value="1"/>
</dbReference>
<dbReference type="InterPro" id="IPR036412">
    <property type="entry name" value="HAD-like_sf"/>
</dbReference>
<dbReference type="InterPro" id="IPR059000">
    <property type="entry name" value="ATPase_P-type_domA"/>
</dbReference>
<evidence type="ECO:0000256" key="14">
    <source>
        <dbReference type="RuleBase" id="RU362081"/>
    </source>
</evidence>
<dbReference type="PANTHER" id="PTHR43520">
    <property type="entry name" value="ATP7, ISOFORM B"/>
    <property type="match status" value="1"/>
</dbReference>
<dbReference type="GO" id="GO:0005524">
    <property type="term" value="F:ATP binding"/>
    <property type="evidence" value="ECO:0007669"/>
    <property type="project" value="UniProtKB-UniRule"/>
</dbReference>
<dbReference type="InterPro" id="IPR023298">
    <property type="entry name" value="ATPase_P-typ_TM_dom_sf"/>
</dbReference>
<sequence>MMNKKLFIQIQGMTCPSCEKIVTQALEELPGISEVVVNKDENRGTLEADLSLIDPSQIIQVIEEAGYSAQIIEDENFKSHQIQTPDQSSAATCPVLSPEQCINDNPKRSSSKLDQQRVTLSLSGMHCASCAALVERSLNKKSGVIRATVNFAAEKATVLFDRSETNTTELIDVVKKAGYDARVITPEDREKENQRKREEVMAQWRIFLISLFLSSPMMYFMFLDFFKWLPGAITLPPYFGIISLILAIPVQFIIGFRFYRGMWSSLRMKTFNMDSLVALGTTVAFGYSLFHYLSYIYETSSILGLFGRKIPELYFETSAFLITFVLLGKYLEAQAKGRTSEAIQKLLELQAKTARVKRNGSIIDIPVEEVVKGDILVVRPGEKIPVDGEILSGHSAVDESMVTGESIPVDKGLGDMVIGATLNTLGSFEFVATRVGSETMLAQIVQLIEDAQGSKAPIQAFADRVAAWFVPVVLGIAAGTFIIWYFILGSSLTYSLMAMTSVIVIACPCALGLATPTAIMVGTGKGAEYGILVKGGEPLEAAKSIDTIVFDKTGTITQGKPAVTNVESFSALSPQGIIELAGSLEKLSEHPLAQSIFQHAQSHNISPREVDHFEALPGRGVKGNIDGTNYFIGNRKLIADQQLHLPQSVEDRVSQLEIQGKTVMILADEKSVLGAVSVADIAKETSKKAIEKLKERDLDLVMITGDNQNTAQAIAQEVGISKTLAEVLPEDKSQQIAQLQKTGKKVAMVGDGINDAPALAQADLGIAMGSGTDVAMETGDIVLVKNDLNDVVTALELSEETMGKIKQNLFFALFYNLIGIPIAARVFASFGLLLNPELAGLAMALSSISVVTNSLLLRTFRPRKRNYLSMVAPIIMILLFTYIFTLFARFSTTMSNMMTTIPK</sequence>
<dbReference type="EC" id="7.2.2.8" evidence="3"/>
<evidence type="ECO:0000256" key="6">
    <source>
        <dbReference type="ARBA" id="ARBA00022692"/>
    </source>
</evidence>
<dbReference type="SUPFAM" id="SSF81665">
    <property type="entry name" value="Calcium ATPase, transmembrane domain M"/>
    <property type="match status" value="1"/>
</dbReference>